<dbReference type="Gene3D" id="3.40.50.300">
    <property type="entry name" value="P-loop containing nucleotide triphosphate hydrolases"/>
    <property type="match status" value="2"/>
</dbReference>
<protein>
    <submittedName>
        <fullName evidence="2">DNA helicase</fullName>
    </submittedName>
</protein>
<keyword evidence="3" id="KW-1185">Reference proteome</keyword>
<gene>
    <name evidence="2" type="primary">KP06_gp14</name>
</gene>
<dbReference type="Pfam" id="PF13538">
    <property type="entry name" value="UvrD_C_2"/>
    <property type="match status" value="1"/>
</dbReference>
<accession>A0A348JCP1</accession>
<dbReference type="InterPro" id="IPR027785">
    <property type="entry name" value="UvrD-like_helicase_C"/>
</dbReference>
<dbReference type="GO" id="GO:0004386">
    <property type="term" value="F:helicase activity"/>
    <property type="evidence" value="ECO:0007669"/>
    <property type="project" value="UniProtKB-KW"/>
</dbReference>
<organism evidence="2 3">
    <name type="scientific">Carjivirus communis</name>
    <dbReference type="NCBI Taxonomy" id="2955582"/>
    <lineage>
        <taxon>Viruses</taxon>
        <taxon>Duplodnaviria</taxon>
        <taxon>Heunggongvirae</taxon>
        <taxon>Uroviricota</taxon>
        <taxon>Caudoviricetes</taxon>
        <taxon>Crassvirales</taxon>
        <taxon>Intestiviridae</taxon>
        <taxon>Crudevirinae</taxon>
        <taxon>Carjivirus</taxon>
    </lineage>
</organism>
<dbReference type="KEGG" id="vg:75576085"/>
<proteinExistence type="predicted"/>
<keyword evidence="2" id="KW-0347">Helicase</keyword>
<dbReference type="Proteomes" id="UP001097704">
    <property type="component" value="Segment"/>
</dbReference>
<reference evidence="2 3" key="1">
    <citation type="journal article" date="2014" name="Nat. Commun.">
        <title>A highly abundant bacteriophage discovered in the unknown sequences of human faecal metagenomes.</title>
        <authorList>
            <person name="Dutilh B.E."/>
            <person name="Cassman N."/>
            <person name="McNair K."/>
            <person name="Sanchez S.E."/>
            <person name="Silva G.G."/>
            <person name="Boling L."/>
            <person name="Barr J.J."/>
            <person name="Speth D.R."/>
            <person name="Seguritan V."/>
            <person name="Aziz R.K."/>
            <person name="Felts B."/>
            <person name="Dinsdale E.A."/>
            <person name="Mokili J.L."/>
            <person name="Edwards R.A."/>
        </authorList>
    </citation>
    <scope>NUCLEOTIDE SEQUENCE [LARGE SCALE GENOMIC DNA]</scope>
</reference>
<keyword evidence="2" id="KW-0547">Nucleotide-binding</keyword>
<dbReference type="GeneID" id="75576085"/>
<name>A0A348JCP1_9CAUD</name>
<dbReference type="CDD" id="cd18809">
    <property type="entry name" value="SF1_C_RecD"/>
    <property type="match status" value="1"/>
</dbReference>
<keyword evidence="2" id="KW-0378">Hydrolase</keyword>
<dbReference type="RefSeq" id="YP_010509420.1">
    <property type="nucleotide sequence ID" value="NC_067194.1"/>
</dbReference>
<sequence>MIGNLNIANSNRKDTNIKFTKDQEIAVHELIEFLAQPWDNKKFINALCGAGGTGKTFVIKYVINNCKWSGGVIGCAAPTHKACRVLSNSIGGKEVNTIQSLFGFRLDVNIENFDPENPAFNPVGKDKLDGLKVLIIDEASMLNAKLVKYISNKCKKLQIKVIMLGDSSQLPPVNEKTSQAFLIASNTYYLKEVVRQGDNNPISKLLKLLREDIDNKNGWKFLDYISKNRQDYNEETKGFYVCGQTEFSDLIDTCFNDEEYTKNIDLYRIIAYTNSRVAQWNNHVRHMIIQDADKSLITRNDLIMSYTTVVNVFNDIIINNSEEYIVKDIVDTIDNDYEFKGFLIKFQAIHGGAITQPLFVIDHYDNYTFQMYYKKLTSLIDDAKKASSSERGSKWKQYFDFKRKYLIASNITNSNGKILFSRDLDYGFAITSHRAQGSTYKNVFVDINDMIYDKYGHPYTNRDEMLRRLYVACSRASNQLVLSYGK</sequence>
<evidence type="ECO:0000313" key="2">
    <source>
        <dbReference type="EMBL" id="DAB41536.1"/>
    </source>
</evidence>
<dbReference type="InterPro" id="IPR027417">
    <property type="entry name" value="P-loop_NTPase"/>
</dbReference>
<keyword evidence="2" id="KW-0067">ATP-binding</keyword>
<dbReference type="SUPFAM" id="SSF52540">
    <property type="entry name" value="P-loop containing nucleoside triphosphate hydrolases"/>
    <property type="match status" value="1"/>
</dbReference>
<dbReference type="Pfam" id="PF13604">
    <property type="entry name" value="AAA_30"/>
    <property type="match status" value="1"/>
</dbReference>
<feature type="domain" description="UvrD-like helicase C-terminal" evidence="1">
    <location>
        <begin position="427"/>
        <end position="482"/>
    </location>
</feature>
<evidence type="ECO:0000313" key="3">
    <source>
        <dbReference type="Proteomes" id="UP001097704"/>
    </source>
</evidence>
<evidence type="ECO:0000259" key="1">
    <source>
        <dbReference type="Pfam" id="PF13538"/>
    </source>
</evidence>
<dbReference type="EMBL" id="BK010471">
    <property type="protein sequence ID" value="DAB41536.1"/>
    <property type="molecule type" value="Genomic_DNA"/>
</dbReference>